<evidence type="ECO:0008006" key="3">
    <source>
        <dbReference type="Google" id="ProtNLM"/>
    </source>
</evidence>
<evidence type="ECO:0000313" key="1">
    <source>
        <dbReference type="EMBL" id="MFB9732683.1"/>
    </source>
</evidence>
<evidence type="ECO:0000313" key="2">
    <source>
        <dbReference type="Proteomes" id="UP001589613"/>
    </source>
</evidence>
<organism evidence="1 2">
    <name type="scientific">Ornithinimicrobium kibberense</name>
    <dbReference type="NCBI Taxonomy" id="282060"/>
    <lineage>
        <taxon>Bacteria</taxon>
        <taxon>Bacillati</taxon>
        <taxon>Actinomycetota</taxon>
        <taxon>Actinomycetes</taxon>
        <taxon>Micrococcales</taxon>
        <taxon>Ornithinimicrobiaceae</taxon>
        <taxon>Ornithinimicrobium</taxon>
    </lineage>
</organism>
<dbReference type="RefSeq" id="WP_141339098.1">
    <property type="nucleotide sequence ID" value="NZ_JBHMAX010000021.1"/>
</dbReference>
<comment type="caution">
    <text evidence="1">The sequence shown here is derived from an EMBL/GenBank/DDBJ whole genome shotgun (WGS) entry which is preliminary data.</text>
</comment>
<name>A0ABV5V4E4_9MICO</name>
<dbReference type="Proteomes" id="UP001589613">
    <property type="component" value="Unassembled WGS sequence"/>
</dbReference>
<protein>
    <recommendedName>
        <fullName evidence="3">Transcriptional regulator</fullName>
    </recommendedName>
</protein>
<gene>
    <name evidence="1" type="ORF">ACFFN0_11590</name>
</gene>
<sequence length="212" mass="22791">MTGVLGVLHALAVLRFAEVGRVVRRAEEPRQDVLAHLGLAAEEGWAEQLVRGDERGWCLTPAGRSVLQGALAAELDALPEQDPDLRAQVLDMEDALRPCDATVSSALGRWRLGRLGAAPPVAPAEVLQELSGPGALLEAFEHWCREVGITRLLGYRARFGAALGRAAVDPAWIADDDRDSCEQVWRELVEDLRLTAGVPGPRPPSEGTASEP</sequence>
<proteinExistence type="predicted"/>
<keyword evidence="2" id="KW-1185">Reference proteome</keyword>
<accession>A0ABV5V4E4</accession>
<dbReference type="EMBL" id="JBHMAX010000021">
    <property type="protein sequence ID" value="MFB9732683.1"/>
    <property type="molecule type" value="Genomic_DNA"/>
</dbReference>
<reference evidence="1 2" key="1">
    <citation type="submission" date="2024-09" db="EMBL/GenBank/DDBJ databases">
        <authorList>
            <person name="Sun Q."/>
            <person name="Mori K."/>
        </authorList>
    </citation>
    <scope>NUCLEOTIDE SEQUENCE [LARGE SCALE GENOMIC DNA]</scope>
    <source>
        <strain evidence="1 2">JCM 12763</strain>
    </source>
</reference>